<dbReference type="AlphaFoldDB" id="A0A4Y3KUN8"/>
<evidence type="ECO:0000313" key="4">
    <source>
        <dbReference type="EMBL" id="GEA86578.1"/>
    </source>
</evidence>
<organism evidence="4 5">
    <name type="scientific">Cellulomonas cellasea</name>
    <dbReference type="NCBI Taxonomy" id="43670"/>
    <lineage>
        <taxon>Bacteria</taxon>
        <taxon>Bacillati</taxon>
        <taxon>Actinomycetota</taxon>
        <taxon>Actinomycetes</taxon>
        <taxon>Micrococcales</taxon>
        <taxon>Cellulomonadaceae</taxon>
        <taxon>Cellulomonas</taxon>
    </lineage>
</organism>
<dbReference type="Proteomes" id="UP000317046">
    <property type="component" value="Unassembled WGS sequence"/>
</dbReference>
<evidence type="ECO:0000256" key="2">
    <source>
        <dbReference type="SAM" id="MobiDB-lite"/>
    </source>
</evidence>
<accession>A0A4Y3KUN8</accession>
<dbReference type="PANTHER" id="PTHR22602:SF0">
    <property type="entry name" value="TRANSFERASE CAF17, MITOCHONDRIAL-RELATED"/>
    <property type="match status" value="1"/>
</dbReference>
<dbReference type="NCBIfam" id="TIGR03317">
    <property type="entry name" value="ygfZ_signature"/>
    <property type="match status" value="1"/>
</dbReference>
<reference evidence="4" key="1">
    <citation type="submission" date="2019-06" db="EMBL/GenBank/DDBJ databases">
        <title>Whole genome shotgun sequence of Cellulomonas cellasea NBRC 3753.</title>
        <authorList>
            <person name="Hosoyama A."/>
            <person name="Uohara A."/>
            <person name="Ohji S."/>
            <person name="Ichikawa N."/>
        </authorList>
    </citation>
    <scope>NUCLEOTIDE SEQUENCE [LARGE SCALE GENOMIC DNA]</scope>
    <source>
        <strain evidence="4">NBRC 3753</strain>
    </source>
</reference>
<dbReference type="InterPro" id="IPR006222">
    <property type="entry name" value="GCVT_N"/>
</dbReference>
<dbReference type="InterPro" id="IPR045179">
    <property type="entry name" value="YgfZ/GcvT"/>
</dbReference>
<gene>
    <name evidence="4" type="ORF">CCE01nite_05270</name>
</gene>
<sequence>MTTGTGPELGQAVTGTPDTPLAEGAGTLTGAGGVVGRGITEGDETAVVAPPRHTSPLLRRRGAVAGAGPDAGVAWHYGDPTAEQRALTRGGAVVDQSHLGVVRVAGPDRLTWLHSITSQHLTGLTPRTSTELLVLSPQGHVEHAAGVVDDGEATWLITEGAHAPTLAAWLDRMRFTLRVEVADVTDDWAAIGEPVSAEGVEGEPITWRDPWPHTAPGGTRYGPEDAQHPGLDRPWRLVLVPRAELADAVAAREAAGWPLVGTWASEAVRVEAWRPRLGREVDHRSIPHELDWLRTAVHLVKGCYRGQESVARVHNLGRPPRRLVMLHLDGSGHLLPEPGAEVRELGDLASGGEVGRAVGHVTSVARHHELGPVALAVLKRSTPVDATLVVDCDGGAVAAGQEVVVAGEGVSADRPAARGPLTRGLGQRPSL</sequence>
<dbReference type="InterPro" id="IPR027266">
    <property type="entry name" value="TrmE/GcvT-like"/>
</dbReference>
<protein>
    <submittedName>
        <fullName evidence="4">Folate-binding protein</fullName>
    </submittedName>
</protein>
<dbReference type="Pfam" id="PF01571">
    <property type="entry name" value="GCV_T"/>
    <property type="match status" value="1"/>
</dbReference>
<feature type="domain" description="GCVT N-terminal" evidence="3">
    <location>
        <begin position="81"/>
        <end position="191"/>
    </location>
</feature>
<dbReference type="InterPro" id="IPR017703">
    <property type="entry name" value="YgfZ/GCV_T_CS"/>
</dbReference>
<dbReference type="SUPFAM" id="SSF103025">
    <property type="entry name" value="Folate-binding domain"/>
    <property type="match status" value="1"/>
</dbReference>
<evidence type="ECO:0000259" key="3">
    <source>
        <dbReference type="Pfam" id="PF01571"/>
    </source>
</evidence>
<evidence type="ECO:0000256" key="1">
    <source>
        <dbReference type="ARBA" id="ARBA00022946"/>
    </source>
</evidence>
<name>A0A4Y3KUN8_9CELL</name>
<dbReference type="GO" id="GO:0016226">
    <property type="term" value="P:iron-sulfur cluster assembly"/>
    <property type="evidence" value="ECO:0007669"/>
    <property type="project" value="TreeGrafter"/>
</dbReference>
<keyword evidence="5" id="KW-1185">Reference proteome</keyword>
<feature type="region of interest" description="Disordered" evidence="2">
    <location>
        <begin position="411"/>
        <end position="431"/>
    </location>
</feature>
<dbReference type="Gene3D" id="3.30.1360.120">
    <property type="entry name" value="Probable tRNA modification gtpase trme, domain 1"/>
    <property type="match status" value="1"/>
</dbReference>
<feature type="region of interest" description="Disordered" evidence="2">
    <location>
        <begin position="1"/>
        <end position="21"/>
    </location>
</feature>
<proteinExistence type="predicted"/>
<evidence type="ECO:0000313" key="5">
    <source>
        <dbReference type="Proteomes" id="UP000317046"/>
    </source>
</evidence>
<dbReference type="RefSeq" id="WP_084142725.1">
    <property type="nucleotide sequence ID" value="NZ_BJLR01000007.1"/>
</dbReference>
<keyword evidence="1" id="KW-0809">Transit peptide</keyword>
<dbReference type="PANTHER" id="PTHR22602">
    <property type="entry name" value="TRANSFERASE CAF17, MITOCHONDRIAL-RELATED"/>
    <property type="match status" value="1"/>
</dbReference>
<dbReference type="Gene3D" id="2.40.30.160">
    <property type="match status" value="1"/>
</dbReference>
<comment type="caution">
    <text evidence="4">The sequence shown here is derived from an EMBL/GenBank/DDBJ whole genome shotgun (WGS) entry which is preliminary data.</text>
</comment>
<dbReference type="EMBL" id="BJLR01000007">
    <property type="protein sequence ID" value="GEA86578.1"/>
    <property type="molecule type" value="Genomic_DNA"/>
</dbReference>